<dbReference type="EMBL" id="JAANIU010001806">
    <property type="protein sequence ID" value="KAG1566255.1"/>
    <property type="molecule type" value="Genomic_DNA"/>
</dbReference>
<accession>A0A9P6YWZ1</accession>
<gene>
    <name evidence="1" type="ORF">G6F50_009316</name>
</gene>
<evidence type="ECO:0000313" key="2">
    <source>
        <dbReference type="Proteomes" id="UP000740926"/>
    </source>
</evidence>
<reference evidence="1 2" key="1">
    <citation type="journal article" date="2020" name="Microb. Genom.">
        <title>Genetic diversity of clinical and environmental Mucorales isolates obtained from an investigation of mucormycosis cases among solid organ transplant recipients.</title>
        <authorList>
            <person name="Nguyen M.H."/>
            <person name="Kaul D."/>
            <person name="Muto C."/>
            <person name="Cheng S.J."/>
            <person name="Richter R.A."/>
            <person name="Bruno V.M."/>
            <person name="Liu G."/>
            <person name="Beyhan S."/>
            <person name="Sundermann A.J."/>
            <person name="Mounaud S."/>
            <person name="Pasculle A.W."/>
            <person name="Nierman W.C."/>
            <person name="Driscoll E."/>
            <person name="Cumbie R."/>
            <person name="Clancy C.J."/>
            <person name="Dupont C.L."/>
        </authorList>
    </citation>
    <scope>NUCLEOTIDE SEQUENCE [LARGE SCALE GENOMIC DNA]</scope>
    <source>
        <strain evidence="1 2">GL24</strain>
    </source>
</reference>
<organism evidence="1 2">
    <name type="scientific">Rhizopus delemar</name>
    <dbReference type="NCBI Taxonomy" id="936053"/>
    <lineage>
        <taxon>Eukaryota</taxon>
        <taxon>Fungi</taxon>
        <taxon>Fungi incertae sedis</taxon>
        <taxon>Mucoromycota</taxon>
        <taxon>Mucoromycotina</taxon>
        <taxon>Mucoromycetes</taxon>
        <taxon>Mucorales</taxon>
        <taxon>Mucorineae</taxon>
        <taxon>Rhizopodaceae</taxon>
        <taxon>Rhizopus</taxon>
    </lineage>
</organism>
<evidence type="ECO:0000313" key="1">
    <source>
        <dbReference type="EMBL" id="KAG1566255.1"/>
    </source>
</evidence>
<comment type="caution">
    <text evidence="1">The sequence shown here is derived from an EMBL/GenBank/DDBJ whole genome shotgun (WGS) entry which is preliminary data.</text>
</comment>
<protein>
    <recommendedName>
        <fullName evidence="3">Reverse transcriptase domain-containing protein</fullName>
    </recommendedName>
</protein>
<keyword evidence="2" id="KW-1185">Reference proteome</keyword>
<dbReference type="AlphaFoldDB" id="A0A9P6YWZ1"/>
<sequence length="123" mass="13721">MKLAMNHARNAHSQASGLMLNQEKAYDRAHPEYLQKVLCFGFPPVVVHSFSNLFFGTQLRLNANGFLSSSAPKLRGLRQGDPISSVLFDLAFELLLQRIIHDPAFCGFVLPNPSLSHPLDLNF</sequence>
<evidence type="ECO:0008006" key="3">
    <source>
        <dbReference type="Google" id="ProtNLM"/>
    </source>
</evidence>
<dbReference type="Proteomes" id="UP000740926">
    <property type="component" value="Unassembled WGS sequence"/>
</dbReference>
<proteinExistence type="predicted"/>
<name>A0A9P6YWZ1_9FUNG</name>